<dbReference type="AlphaFoldDB" id="A0AA46Z4P7"/>
<name>A0AA46Z4P7_VIBPH</name>
<dbReference type="Proteomes" id="UP001163036">
    <property type="component" value="Chromosome 2"/>
</dbReference>
<gene>
    <name evidence="1" type="ORF">M5598_16995</name>
</gene>
<evidence type="ECO:0000313" key="2">
    <source>
        <dbReference type="Proteomes" id="UP001163036"/>
    </source>
</evidence>
<protein>
    <submittedName>
        <fullName evidence="1">Uncharacterized protein</fullName>
    </submittedName>
</protein>
<evidence type="ECO:0000313" key="1">
    <source>
        <dbReference type="EMBL" id="UYV28913.1"/>
    </source>
</evidence>
<reference evidence="1" key="1">
    <citation type="submission" date="2022-05" db="EMBL/GenBank/DDBJ databases">
        <title>Megaplasmid of Vibrio parahaemolyticus.</title>
        <authorList>
            <person name="Strauch E."/>
            <person name="Borowiak M."/>
        </authorList>
    </citation>
    <scope>NUCLEOTIDE SEQUENCE</scope>
    <source>
        <strain evidence="1">16-VB00198</strain>
    </source>
</reference>
<organism evidence="1 2">
    <name type="scientific">Vibrio parahaemolyticus</name>
    <dbReference type="NCBI Taxonomy" id="670"/>
    <lineage>
        <taxon>Bacteria</taxon>
        <taxon>Pseudomonadati</taxon>
        <taxon>Pseudomonadota</taxon>
        <taxon>Gammaproteobacteria</taxon>
        <taxon>Vibrionales</taxon>
        <taxon>Vibrionaceae</taxon>
        <taxon>Vibrio</taxon>
    </lineage>
</organism>
<proteinExistence type="predicted"/>
<sequence length="112" mass="12834">MSQLANQQEQQKQIPNASESIAACKALFNGSATRGRLEKLWNGMPPRFRGMVLVAGNLKASEYVREFDSFDDLELQKIRNGMQQIKEIATVFDRNIGDVRRLKHSQFSITYR</sequence>
<dbReference type="RefSeq" id="WP_140260666.1">
    <property type="nucleotide sequence ID" value="NZ_CP097356.1"/>
</dbReference>
<accession>A0AA46Z4P7</accession>
<dbReference type="EMBL" id="CP097356">
    <property type="protein sequence ID" value="UYV28913.1"/>
    <property type="molecule type" value="Genomic_DNA"/>
</dbReference>